<organism evidence="6 7">
    <name type="scientific">Alistipes ihumii AP11</name>
    <dbReference type="NCBI Taxonomy" id="1211813"/>
    <lineage>
        <taxon>Bacteria</taxon>
        <taxon>Pseudomonadati</taxon>
        <taxon>Bacteroidota</taxon>
        <taxon>Bacteroidia</taxon>
        <taxon>Bacteroidales</taxon>
        <taxon>Rikenellaceae</taxon>
        <taxon>Alistipes</taxon>
    </lineage>
</organism>
<dbReference type="PANTHER" id="PTHR30126">
    <property type="entry name" value="HTH-TYPE TRANSCRIPTIONAL REGULATOR"/>
    <property type="match status" value="1"/>
</dbReference>
<keyword evidence="7" id="KW-1185">Reference proteome</keyword>
<accession>A0ABY5V0V6</accession>
<dbReference type="InterPro" id="IPR005119">
    <property type="entry name" value="LysR_subst-bd"/>
</dbReference>
<keyword evidence="2" id="KW-0805">Transcription regulation</keyword>
<reference evidence="6" key="1">
    <citation type="journal article" date="2022" name="Cell">
        <title>Design, construction, and in vivo augmentation of a complex gut microbiome.</title>
        <authorList>
            <person name="Cheng A.G."/>
            <person name="Ho P.Y."/>
            <person name="Aranda-Diaz A."/>
            <person name="Jain S."/>
            <person name="Yu F.B."/>
            <person name="Meng X."/>
            <person name="Wang M."/>
            <person name="Iakiviak M."/>
            <person name="Nagashima K."/>
            <person name="Zhao A."/>
            <person name="Murugkar P."/>
            <person name="Patil A."/>
            <person name="Atabakhsh K."/>
            <person name="Weakley A."/>
            <person name="Yan J."/>
            <person name="Brumbaugh A.R."/>
            <person name="Higginbottom S."/>
            <person name="Dimas A."/>
            <person name="Shiver A.L."/>
            <person name="Deutschbauer A."/>
            <person name="Neff N."/>
            <person name="Sonnenburg J.L."/>
            <person name="Huang K.C."/>
            <person name="Fischbach M.A."/>
        </authorList>
    </citation>
    <scope>NUCLEOTIDE SEQUENCE</scope>
    <source>
        <strain evidence="6">AP11</strain>
    </source>
</reference>
<proteinExistence type="inferred from homology"/>
<dbReference type="RefSeq" id="WP_019244712.1">
    <property type="nucleotide sequence ID" value="NZ_CAPH01000003.1"/>
</dbReference>
<name>A0ABY5V0V6_9BACT</name>
<dbReference type="PRINTS" id="PR00039">
    <property type="entry name" value="HTHLYSR"/>
</dbReference>
<evidence type="ECO:0000256" key="3">
    <source>
        <dbReference type="ARBA" id="ARBA00023125"/>
    </source>
</evidence>
<evidence type="ECO:0000313" key="6">
    <source>
        <dbReference type="EMBL" id="UWN57850.1"/>
    </source>
</evidence>
<dbReference type="Proteomes" id="UP001059295">
    <property type="component" value="Chromosome"/>
</dbReference>
<keyword evidence="4" id="KW-0804">Transcription</keyword>
<dbReference type="PANTHER" id="PTHR30126:SF39">
    <property type="entry name" value="HTH-TYPE TRANSCRIPTIONAL REGULATOR CYSL"/>
    <property type="match status" value="1"/>
</dbReference>
<dbReference type="Gene3D" id="1.10.10.10">
    <property type="entry name" value="Winged helix-like DNA-binding domain superfamily/Winged helix DNA-binding domain"/>
    <property type="match status" value="1"/>
</dbReference>
<dbReference type="InterPro" id="IPR036388">
    <property type="entry name" value="WH-like_DNA-bd_sf"/>
</dbReference>
<keyword evidence="3" id="KW-0238">DNA-binding</keyword>
<evidence type="ECO:0000313" key="7">
    <source>
        <dbReference type="Proteomes" id="UP001059295"/>
    </source>
</evidence>
<dbReference type="InterPro" id="IPR000847">
    <property type="entry name" value="LysR_HTH_N"/>
</dbReference>
<dbReference type="EMBL" id="CP102294">
    <property type="protein sequence ID" value="UWN57850.1"/>
    <property type="molecule type" value="Genomic_DNA"/>
</dbReference>
<comment type="similarity">
    <text evidence="1">Belongs to the LysR transcriptional regulatory family.</text>
</comment>
<dbReference type="PROSITE" id="PS50931">
    <property type="entry name" value="HTH_LYSR"/>
    <property type="match status" value="1"/>
</dbReference>
<sequence length="300" mass="32977">MITDFRLRVFRTAAEKLSFTRAASELFITQPAVTKHVGELERQLGVALFLRRGGTISLTPEGERLLGYARRILSLYGELNEAFAPDGAVPGGEIALGASTTLSQYVLPAVLSRFRKRYADIRVTVADGNTERIERLVADERIDVGLIEGQAARPSLRYETFMQDELVLVTSAGNRALGRDGMCAADLTSVPLVIRETGSGTLDVVERALAAKGLSLRSLNIEMQLGSTESIKHYLYDSGAAAFLSVQAIREELRHGLLRVIGLSDLSVTRCFSFVSLRGRRSRLVDLFERFCVLHTRSGN</sequence>
<evidence type="ECO:0000256" key="2">
    <source>
        <dbReference type="ARBA" id="ARBA00023015"/>
    </source>
</evidence>
<evidence type="ECO:0000259" key="5">
    <source>
        <dbReference type="PROSITE" id="PS50931"/>
    </source>
</evidence>
<dbReference type="SUPFAM" id="SSF53850">
    <property type="entry name" value="Periplasmic binding protein-like II"/>
    <property type="match status" value="1"/>
</dbReference>
<dbReference type="InterPro" id="IPR036390">
    <property type="entry name" value="WH_DNA-bd_sf"/>
</dbReference>
<protein>
    <submittedName>
        <fullName evidence="6">LysR family transcriptional regulator</fullName>
    </submittedName>
</protein>
<dbReference type="Gene3D" id="3.40.190.290">
    <property type="match status" value="1"/>
</dbReference>
<evidence type="ECO:0000256" key="1">
    <source>
        <dbReference type="ARBA" id="ARBA00009437"/>
    </source>
</evidence>
<dbReference type="SUPFAM" id="SSF46785">
    <property type="entry name" value="Winged helix' DNA-binding domain"/>
    <property type="match status" value="1"/>
</dbReference>
<dbReference type="Pfam" id="PF00126">
    <property type="entry name" value="HTH_1"/>
    <property type="match status" value="1"/>
</dbReference>
<gene>
    <name evidence="6" type="ORF">NQ491_03460</name>
</gene>
<evidence type="ECO:0000256" key="4">
    <source>
        <dbReference type="ARBA" id="ARBA00023163"/>
    </source>
</evidence>
<dbReference type="Pfam" id="PF03466">
    <property type="entry name" value="LysR_substrate"/>
    <property type="match status" value="1"/>
</dbReference>
<feature type="domain" description="HTH lysR-type" evidence="5">
    <location>
        <begin position="1"/>
        <end position="59"/>
    </location>
</feature>
<dbReference type="GeneID" id="82890760"/>